<reference evidence="2 3" key="1">
    <citation type="submission" date="2021-03" db="EMBL/GenBank/DDBJ databases">
        <title>Isolation and description of Capnocytophaga bilenii sp. nov., a novel Capnocytophaga species, isolated from a gingivitis subject.</title>
        <authorList>
            <person name="Antezack A."/>
            <person name="Monnet-Corti V."/>
            <person name="La Scola B."/>
        </authorList>
    </citation>
    <scope>NUCLEOTIDE SEQUENCE [LARGE SCALE GENOMIC DNA]</scope>
    <source>
        <strain evidence="2 3">Marseille-Q4570</strain>
    </source>
</reference>
<comment type="caution">
    <text evidence="2">The sequence shown here is derived from an EMBL/GenBank/DDBJ whole genome shotgun (WGS) entry which is preliminary data.</text>
</comment>
<keyword evidence="1" id="KW-0732">Signal</keyword>
<dbReference type="Proteomes" id="UP000681610">
    <property type="component" value="Unassembled WGS sequence"/>
</dbReference>
<evidence type="ECO:0000313" key="2">
    <source>
        <dbReference type="EMBL" id="MBO1884512.1"/>
    </source>
</evidence>
<feature type="signal peptide" evidence="1">
    <location>
        <begin position="1"/>
        <end position="19"/>
    </location>
</feature>
<dbReference type="RefSeq" id="WP_208058989.1">
    <property type="nucleotide sequence ID" value="NZ_JAGDYP010000006.1"/>
</dbReference>
<name>A0ABS3PYV3_9FLAO</name>
<accession>A0ABS3PYV3</accession>
<dbReference type="EMBL" id="JAGDYP010000006">
    <property type="protein sequence ID" value="MBO1884512.1"/>
    <property type="molecule type" value="Genomic_DNA"/>
</dbReference>
<feature type="chain" id="PRO_5045247923" description="Outer membrane protein beta-barrel domain-containing protein" evidence="1">
    <location>
        <begin position="20"/>
        <end position="181"/>
    </location>
</feature>
<evidence type="ECO:0008006" key="4">
    <source>
        <dbReference type="Google" id="ProtNLM"/>
    </source>
</evidence>
<gene>
    <name evidence="2" type="ORF">J4N46_08805</name>
</gene>
<organism evidence="2 3">
    <name type="scientific">Capnocytophaga bilenii</name>
    <dbReference type="NCBI Taxonomy" id="2819369"/>
    <lineage>
        <taxon>Bacteria</taxon>
        <taxon>Pseudomonadati</taxon>
        <taxon>Bacteroidota</taxon>
        <taxon>Flavobacteriia</taxon>
        <taxon>Flavobacteriales</taxon>
        <taxon>Flavobacteriaceae</taxon>
        <taxon>Capnocytophaga</taxon>
    </lineage>
</organism>
<protein>
    <recommendedName>
        <fullName evidence="4">Outer membrane protein beta-barrel domain-containing protein</fullName>
    </recommendedName>
</protein>
<evidence type="ECO:0000313" key="3">
    <source>
        <dbReference type="Proteomes" id="UP000681610"/>
    </source>
</evidence>
<sequence length="181" mass="20516">MKKVFLAVFALLFTHLALAQKGIYHNDNLSFGSNFVSGEKAMSQINLDIGMGYSFSEKFRLGLILELGFSSFRDELLNKAQTITSGIGLSGSFRFYTNEKISLRSETHFVMGSPTRERYSDWFFMRCGTEVQLFSSLSILDTHPYIALGTKVIGAVYEKNNITIERTYLQPYLSIGIIRNF</sequence>
<evidence type="ECO:0000256" key="1">
    <source>
        <dbReference type="SAM" id="SignalP"/>
    </source>
</evidence>
<keyword evidence="3" id="KW-1185">Reference proteome</keyword>
<proteinExistence type="predicted"/>